<accession>A0A6P1ZLN2</accession>
<feature type="signal peptide" evidence="1">
    <location>
        <begin position="1"/>
        <end position="24"/>
    </location>
</feature>
<gene>
    <name evidence="2" type="ORF">DQK91_06665</name>
</gene>
<reference evidence="2 3" key="1">
    <citation type="submission" date="2018-06" db="EMBL/GenBank/DDBJ databases">
        <title>Complete genome of Desulfovibrio marinus P48SEP.</title>
        <authorList>
            <person name="Crispim J.S."/>
            <person name="Vidigal P.M.P."/>
            <person name="Silva L.C.F."/>
            <person name="Araujo L.C."/>
            <person name="Laguardia C.N."/>
            <person name="Dias R.S."/>
            <person name="Sousa M.P."/>
            <person name="Paula S.O."/>
            <person name="Silva C."/>
        </authorList>
    </citation>
    <scope>NUCLEOTIDE SEQUENCE [LARGE SCALE GENOMIC DNA]</scope>
    <source>
        <strain evidence="2 3">P48SEP</strain>
    </source>
</reference>
<dbReference type="EMBL" id="QMIF01000003">
    <property type="protein sequence ID" value="TVM35076.1"/>
    <property type="molecule type" value="Genomic_DNA"/>
</dbReference>
<name>A0A6P1ZLN2_9BACT</name>
<comment type="caution">
    <text evidence="2">The sequence shown here is derived from an EMBL/GenBank/DDBJ whole genome shotgun (WGS) entry which is preliminary data.</text>
</comment>
<evidence type="ECO:0000313" key="2">
    <source>
        <dbReference type="EMBL" id="TVM35076.1"/>
    </source>
</evidence>
<evidence type="ECO:0000256" key="1">
    <source>
        <dbReference type="SAM" id="SignalP"/>
    </source>
</evidence>
<dbReference type="InterPro" id="IPR019613">
    <property type="entry name" value="DUF4198"/>
</dbReference>
<dbReference type="Proteomes" id="UP000434052">
    <property type="component" value="Unassembled WGS sequence"/>
</dbReference>
<sequence length="257" mass="28385">MFARTSRILAFILLTLLFAVPASAHEFILVPQQWHAYKAEQKLPFRIVSSHVFMKSAELENPDLVAASYLGKDVPLTGNDVFGTFDGAVTLEGGAAAVLRGHRKGEVWSLTTKGMKRGGRGELDNVVEARMYEKFSKTLLPVEGKTDGWDKPVGDALEIMPLDNPLTLKPGDSFRVQILFDGKPVSPDAVTATYDGFSDAENSYAYYTEPYGEGEAVIKVSAPGFWMVRVQYVVTVEGKDYEKHIMRSTLAFPVAER</sequence>
<feature type="chain" id="PRO_5026934384" evidence="1">
    <location>
        <begin position="25"/>
        <end position="257"/>
    </location>
</feature>
<protein>
    <submittedName>
        <fullName evidence="2">DUF4198 domain-containing protein</fullName>
    </submittedName>
</protein>
<organism evidence="2 3">
    <name type="scientific">Oceanidesulfovibrio marinus</name>
    <dbReference type="NCBI Taxonomy" id="370038"/>
    <lineage>
        <taxon>Bacteria</taxon>
        <taxon>Pseudomonadati</taxon>
        <taxon>Thermodesulfobacteriota</taxon>
        <taxon>Desulfovibrionia</taxon>
        <taxon>Desulfovibrionales</taxon>
        <taxon>Desulfovibrionaceae</taxon>
        <taxon>Oceanidesulfovibrio</taxon>
    </lineage>
</organism>
<proteinExistence type="predicted"/>
<keyword evidence="1" id="KW-0732">Signal</keyword>
<dbReference type="Pfam" id="PF10670">
    <property type="entry name" value="DUF4198"/>
    <property type="match status" value="1"/>
</dbReference>
<dbReference type="OrthoDB" id="4219at2"/>
<evidence type="ECO:0000313" key="3">
    <source>
        <dbReference type="Proteomes" id="UP000434052"/>
    </source>
</evidence>
<dbReference type="RefSeq" id="WP_144234631.1">
    <property type="nucleotide sequence ID" value="NZ_QMIF01000003.1"/>
</dbReference>
<dbReference type="AlphaFoldDB" id="A0A6P1ZLN2"/>